<dbReference type="Gene3D" id="3.40.50.300">
    <property type="entry name" value="P-loop containing nucleotide triphosphate hydrolases"/>
    <property type="match status" value="1"/>
</dbReference>
<reference evidence="3" key="1">
    <citation type="journal article" date="2020" name="Stud. Mycol.">
        <title>101 Dothideomycetes genomes: a test case for predicting lifestyles and emergence of pathogens.</title>
        <authorList>
            <person name="Haridas S."/>
            <person name="Albert R."/>
            <person name="Binder M."/>
            <person name="Bloem J."/>
            <person name="Labutti K."/>
            <person name="Salamov A."/>
            <person name="Andreopoulos B."/>
            <person name="Baker S."/>
            <person name="Barry K."/>
            <person name="Bills G."/>
            <person name="Bluhm B."/>
            <person name="Cannon C."/>
            <person name="Castanera R."/>
            <person name="Culley D."/>
            <person name="Daum C."/>
            <person name="Ezra D."/>
            <person name="Gonzalez J."/>
            <person name="Henrissat B."/>
            <person name="Kuo A."/>
            <person name="Liang C."/>
            <person name="Lipzen A."/>
            <person name="Lutzoni F."/>
            <person name="Magnuson J."/>
            <person name="Mondo S."/>
            <person name="Nolan M."/>
            <person name="Ohm R."/>
            <person name="Pangilinan J."/>
            <person name="Park H.-J."/>
            <person name="Ramirez L."/>
            <person name="Alfaro M."/>
            <person name="Sun H."/>
            <person name="Tritt A."/>
            <person name="Yoshinaga Y."/>
            <person name="Zwiers L.-H."/>
            <person name="Turgeon B."/>
            <person name="Goodwin S."/>
            <person name="Spatafora J."/>
            <person name="Crous P."/>
            <person name="Grigoriev I."/>
        </authorList>
    </citation>
    <scope>NUCLEOTIDE SEQUENCE</scope>
    <source>
        <strain evidence="3">CBS 207.26</strain>
    </source>
</reference>
<organism evidence="3 4">
    <name type="scientific">Zopfia rhizophila CBS 207.26</name>
    <dbReference type="NCBI Taxonomy" id="1314779"/>
    <lineage>
        <taxon>Eukaryota</taxon>
        <taxon>Fungi</taxon>
        <taxon>Dikarya</taxon>
        <taxon>Ascomycota</taxon>
        <taxon>Pezizomycotina</taxon>
        <taxon>Dothideomycetes</taxon>
        <taxon>Dothideomycetes incertae sedis</taxon>
        <taxon>Zopfiaceae</taxon>
        <taxon>Zopfia</taxon>
    </lineage>
</organism>
<evidence type="ECO:0000256" key="1">
    <source>
        <dbReference type="ARBA" id="ARBA00022737"/>
    </source>
</evidence>
<gene>
    <name evidence="3" type="ORF">K469DRAFT_548612</name>
</gene>
<feature type="domain" description="Nephrocystin 3-like N-terminal" evidence="2">
    <location>
        <begin position="26"/>
        <end position="106"/>
    </location>
</feature>
<dbReference type="AlphaFoldDB" id="A0A6A6ETJ4"/>
<feature type="non-terminal residue" evidence="3">
    <location>
        <position position="1"/>
    </location>
</feature>
<dbReference type="SUPFAM" id="SSF52540">
    <property type="entry name" value="P-loop containing nucleoside triphosphate hydrolases"/>
    <property type="match status" value="1"/>
</dbReference>
<dbReference type="PANTHER" id="PTHR10039:SF15">
    <property type="entry name" value="NACHT DOMAIN-CONTAINING PROTEIN"/>
    <property type="match status" value="1"/>
</dbReference>
<name>A0A6A6ETJ4_9PEZI</name>
<keyword evidence="1" id="KW-0677">Repeat</keyword>
<dbReference type="PANTHER" id="PTHR10039">
    <property type="entry name" value="AMELOGENIN"/>
    <property type="match status" value="1"/>
</dbReference>
<sequence length="108" mass="11947">KRILGWLPPRNFWLQQADLSNQRQPGAGQWLLEHPDFVARVGGNKETIWCLGSPGVGKTVLASAVVDFIGSDLPAQGIGLAFIYYDHKENLSQPIEYFLGAIVRQIGE</sequence>
<evidence type="ECO:0000313" key="4">
    <source>
        <dbReference type="Proteomes" id="UP000800200"/>
    </source>
</evidence>
<dbReference type="Proteomes" id="UP000800200">
    <property type="component" value="Unassembled WGS sequence"/>
</dbReference>
<accession>A0A6A6ETJ4</accession>
<evidence type="ECO:0000313" key="3">
    <source>
        <dbReference type="EMBL" id="KAF2194099.1"/>
    </source>
</evidence>
<dbReference type="EMBL" id="ML994612">
    <property type="protein sequence ID" value="KAF2194099.1"/>
    <property type="molecule type" value="Genomic_DNA"/>
</dbReference>
<dbReference type="InterPro" id="IPR027417">
    <property type="entry name" value="P-loop_NTPase"/>
</dbReference>
<keyword evidence="4" id="KW-1185">Reference proteome</keyword>
<dbReference type="InterPro" id="IPR056884">
    <property type="entry name" value="NPHP3-like_N"/>
</dbReference>
<proteinExistence type="predicted"/>
<protein>
    <recommendedName>
        <fullName evidence="2">Nephrocystin 3-like N-terminal domain-containing protein</fullName>
    </recommendedName>
</protein>
<evidence type="ECO:0000259" key="2">
    <source>
        <dbReference type="Pfam" id="PF24883"/>
    </source>
</evidence>
<dbReference type="Pfam" id="PF24883">
    <property type="entry name" value="NPHP3_N"/>
    <property type="match status" value="1"/>
</dbReference>
<dbReference type="OrthoDB" id="1577640at2759"/>